<evidence type="ECO:0000313" key="2">
    <source>
        <dbReference type="Proteomes" id="UP000075391"/>
    </source>
</evidence>
<comment type="caution">
    <text evidence="1">The sequence shown here is derived from an EMBL/GenBank/DDBJ whole genome shotgun (WGS) entry which is preliminary data.</text>
</comment>
<dbReference type="OrthoDB" id="9820616at2"/>
<sequence>MDLDPMLRFLKQQGSALGSLISHLTQSQQKELLADLNYLNMQEIKRFCRLHDLPLNIHAEYKKGVLKKTSELDRKGVVLDRVRTYLKSGKVPGPSVIANKMIAQKVPAKIDGKTPLLFGLYKNREAKVLKVLQEITGGKFRFGALAQELSREIWIQGKKMSFAAFGKLWLKETASTDKVHPEWAFLTDLSAGTAGKDWKALRQKKAKAVMAELNKIPVPTKY</sequence>
<reference evidence="1 2" key="1">
    <citation type="submission" date="2016-03" db="EMBL/GenBank/DDBJ databases">
        <authorList>
            <person name="Ploux O."/>
        </authorList>
    </citation>
    <scope>NUCLEOTIDE SEQUENCE [LARGE SCALE GENOMIC DNA]</scope>
    <source>
        <strain evidence="1 2">BER2</strain>
    </source>
</reference>
<dbReference type="EMBL" id="LUKF01000001">
    <property type="protein sequence ID" value="KYG70598.1"/>
    <property type="molecule type" value="Genomic_DNA"/>
</dbReference>
<evidence type="ECO:0000313" key="1">
    <source>
        <dbReference type="EMBL" id="KYG70598.1"/>
    </source>
</evidence>
<dbReference type="AlphaFoldDB" id="A0A150WVN8"/>
<gene>
    <name evidence="1" type="ORF">AZI85_01275</name>
</gene>
<proteinExistence type="predicted"/>
<organism evidence="1 2">
    <name type="scientific">Bdellovibrio bacteriovorus</name>
    <dbReference type="NCBI Taxonomy" id="959"/>
    <lineage>
        <taxon>Bacteria</taxon>
        <taxon>Pseudomonadati</taxon>
        <taxon>Bdellovibrionota</taxon>
        <taxon>Bdellovibrionia</taxon>
        <taxon>Bdellovibrionales</taxon>
        <taxon>Pseudobdellovibrionaceae</taxon>
        <taxon>Bdellovibrio</taxon>
    </lineage>
</organism>
<accession>A0A150WVN8</accession>
<dbReference type="Proteomes" id="UP000075391">
    <property type="component" value="Unassembled WGS sequence"/>
</dbReference>
<protein>
    <submittedName>
        <fullName evidence="1">Uncharacterized protein</fullName>
    </submittedName>
</protein>
<name>A0A150WVN8_BDEBC</name>